<evidence type="ECO:0000313" key="1">
    <source>
        <dbReference type="EMBL" id="SFL40634.1"/>
    </source>
</evidence>
<dbReference type="AlphaFoldDB" id="A0A1I4HET8"/>
<proteinExistence type="predicted"/>
<dbReference type="OrthoDB" id="7973140at2"/>
<dbReference type="EMBL" id="FOTK01000004">
    <property type="protein sequence ID" value="SFL40634.1"/>
    <property type="molecule type" value="Genomic_DNA"/>
</dbReference>
<keyword evidence="2" id="KW-1185">Reference proteome</keyword>
<dbReference type="STRING" id="582667.SAMN05192568_1004201"/>
<sequence>MMQTQPQAAVLGRVAFFGHDRIEPTIRKRVGAIRDTGWSVVEYMFVRARTGLADPVIAGDIVSLGQTVDRHYGKRLPLLALGIARALTRWRDLRAADVVYVRNLDMALVAWASARLAGSRAPLVYEVLDIQRLMVRPGRVGRIARAVERWILRRSALLVVSAPDFVTRYFEPVQGFSGPWHLLENKVMAHRLAEVAHRLDRRRVAGPPWVIGWFGTLRCRRSLTILAAIARALGNSVRIVIAGRLSEEDIDPQVFAATLSRHPNMTFRGPYANPGELPDIYGGVHFSWAVDYLDDGLNSDWLLPNRLYEGGLCGALTLARAETATGRYAEAEGFGWAFPEPLEESVIAFLRNLDCATYAQRQGGLLACETSKFVDVHGMRDLLARVA</sequence>
<protein>
    <submittedName>
        <fullName evidence="1">Succinoglycan biosynthesis protein ExoL</fullName>
    </submittedName>
</protein>
<accession>A0A1I4HET8</accession>
<dbReference type="Proteomes" id="UP000199048">
    <property type="component" value="Unassembled WGS sequence"/>
</dbReference>
<name>A0A1I4HET8_9HYPH</name>
<dbReference type="RefSeq" id="WP_092038337.1">
    <property type="nucleotide sequence ID" value="NZ_FOTK01000004.1"/>
</dbReference>
<evidence type="ECO:0000313" key="2">
    <source>
        <dbReference type="Proteomes" id="UP000199048"/>
    </source>
</evidence>
<organism evidence="1 2">
    <name type="scientific">Methylobacterium pseudosasicola</name>
    <dbReference type="NCBI Taxonomy" id="582667"/>
    <lineage>
        <taxon>Bacteria</taxon>
        <taxon>Pseudomonadati</taxon>
        <taxon>Pseudomonadota</taxon>
        <taxon>Alphaproteobacteria</taxon>
        <taxon>Hyphomicrobiales</taxon>
        <taxon>Methylobacteriaceae</taxon>
        <taxon>Methylobacterium</taxon>
    </lineage>
</organism>
<dbReference type="Gene3D" id="3.40.50.2000">
    <property type="entry name" value="Glycogen Phosphorylase B"/>
    <property type="match status" value="2"/>
</dbReference>
<gene>
    <name evidence="1" type="ORF">SAMN05192568_1004201</name>
</gene>
<reference evidence="2" key="1">
    <citation type="submission" date="2016-10" db="EMBL/GenBank/DDBJ databases">
        <authorList>
            <person name="Varghese N."/>
            <person name="Submissions S."/>
        </authorList>
    </citation>
    <scope>NUCLEOTIDE SEQUENCE [LARGE SCALE GENOMIC DNA]</scope>
    <source>
        <strain evidence="2">BL36</strain>
    </source>
</reference>
<dbReference type="SUPFAM" id="SSF53756">
    <property type="entry name" value="UDP-Glycosyltransferase/glycogen phosphorylase"/>
    <property type="match status" value="1"/>
</dbReference>